<dbReference type="AlphaFoldDB" id="A0A4P5P6W5"/>
<keyword evidence="1" id="KW-0812">Transmembrane</keyword>
<accession>A0A4P5P6W5</accession>
<gene>
    <name evidence="2" type="primary">ebsA</name>
    <name evidence="2" type="ORF">NRIC_15680</name>
</gene>
<organism evidence="2 3">
    <name type="scientific">Enterococcus florum</name>
    <dbReference type="NCBI Taxonomy" id="2480627"/>
    <lineage>
        <taxon>Bacteria</taxon>
        <taxon>Bacillati</taxon>
        <taxon>Bacillota</taxon>
        <taxon>Bacilli</taxon>
        <taxon>Lactobacillales</taxon>
        <taxon>Enterococcaceae</taxon>
        <taxon>Enterococcus</taxon>
    </lineage>
</organism>
<dbReference type="OrthoDB" id="2233065at2"/>
<feature type="transmembrane region" description="Helical" evidence="1">
    <location>
        <begin position="12"/>
        <end position="34"/>
    </location>
</feature>
<comment type="caution">
    <text evidence="2">The sequence shown here is derived from an EMBL/GenBank/DDBJ whole genome shotgun (WGS) entry which is preliminary data.</text>
</comment>
<reference evidence="3" key="1">
    <citation type="submission" date="2019-02" db="EMBL/GenBank/DDBJ databases">
        <title>Draft genome sequence of Enterococcus sp. Gos25-1.</title>
        <authorList>
            <person name="Tanaka N."/>
            <person name="Shiwa Y."/>
            <person name="Fujita N."/>
        </authorList>
    </citation>
    <scope>NUCLEOTIDE SEQUENCE [LARGE SCALE GENOMIC DNA]</scope>
    <source>
        <strain evidence="3">Gos25-1</strain>
    </source>
</reference>
<evidence type="ECO:0000313" key="3">
    <source>
        <dbReference type="Proteomes" id="UP000290567"/>
    </source>
</evidence>
<dbReference type="Proteomes" id="UP000290567">
    <property type="component" value="Unassembled WGS sequence"/>
</dbReference>
<sequence>MKNKRYYWQPELSLAIIYWSITFIFLFYGLIITLENTGLFMRGNVVIGIFLILLAAGLHRFFTFGEREIRIHYSLFWHKKKMIVASIQEIRSRKDGVLIKMKSSEKQHRFAMSKKQKSLFLNELRRRFPELSIKEENVKISHD</sequence>
<dbReference type="RefSeq" id="WP_146622133.1">
    <property type="nucleotide sequence ID" value="NZ_BJCC01000012.1"/>
</dbReference>
<evidence type="ECO:0000256" key="1">
    <source>
        <dbReference type="SAM" id="Phobius"/>
    </source>
</evidence>
<evidence type="ECO:0008006" key="4">
    <source>
        <dbReference type="Google" id="ProtNLM"/>
    </source>
</evidence>
<dbReference type="InterPro" id="IPR020215">
    <property type="entry name" value="EbsA-like"/>
</dbReference>
<protein>
    <recommendedName>
        <fullName evidence="4">EbsA protein</fullName>
    </recommendedName>
</protein>
<feature type="transmembrane region" description="Helical" evidence="1">
    <location>
        <begin position="40"/>
        <end position="62"/>
    </location>
</feature>
<dbReference type="EMBL" id="BJCC01000012">
    <property type="protein sequence ID" value="GCF93677.1"/>
    <property type="molecule type" value="Genomic_DNA"/>
</dbReference>
<keyword evidence="3" id="KW-1185">Reference proteome</keyword>
<dbReference type="Pfam" id="PF17255">
    <property type="entry name" value="EbsA"/>
    <property type="match status" value="1"/>
</dbReference>
<evidence type="ECO:0000313" key="2">
    <source>
        <dbReference type="EMBL" id="GCF93677.1"/>
    </source>
</evidence>
<proteinExistence type="predicted"/>
<name>A0A4P5P6W5_9ENTE</name>
<keyword evidence="1" id="KW-1133">Transmembrane helix</keyword>
<keyword evidence="1" id="KW-0472">Membrane</keyword>